<gene>
    <name evidence="11" type="ORF">PROFUN_14369</name>
</gene>
<evidence type="ECO:0000259" key="10">
    <source>
        <dbReference type="PROSITE" id="PS50862"/>
    </source>
</evidence>
<dbReference type="GO" id="GO:0005524">
    <property type="term" value="F:ATP binding"/>
    <property type="evidence" value="ECO:0007669"/>
    <property type="project" value="UniProtKB-KW"/>
</dbReference>
<proteinExistence type="predicted"/>
<dbReference type="SUPFAM" id="SSF55681">
    <property type="entry name" value="Class II aaRS and biotin synthetases"/>
    <property type="match status" value="1"/>
</dbReference>
<keyword evidence="2" id="KW-0436">Ligase</keyword>
<keyword evidence="4 8" id="KW-0067">ATP-binding</keyword>
<evidence type="ECO:0000313" key="11">
    <source>
        <dbReference type="EMBL" id="PRP77409.1"/>
    </source>
</evidence>
<feature type="binding site" evidence="8">
    <location>
        <begin position="359"/>
        <end position="362"/>
    </location>
    <ligand>
        <name>ATP</name>
        <dbReference type="ChEBI" id="CHEBI:30616"/>
    </ligand>
</feature>
<keyword evidence="3" id="KW-0547">Nucleotide-binding</keyword>
<feature type="binding site" evidence="7">
    <location>
        <position position="392"/>
    </location>
    <ligand>
        <name>L-serine</name>
        <dbReference type="ChEBI" id="CHEBI:33384"/>
    </ligand>
</feature>
<dbReference type="InParanoid" id="A0A2P6N0C0"/>
<evidence type="ECO:0000256" key="1">
    <source>
        <dbReference type="ARBA" id="ARBA00012840"/>
    </source>
</evidence>
<dbReference type="Pfam" id="PF00587">
    <property type="entry name" value="tRNA-synt_2b"/>
    <property type="match status" value="1"/>
</dbReference>
<dbReference type="InterPro" id="IPR002314">
    <property type="entry name" value="aa-tRNA-synt_IIb"/>
</dbReference>
<reference evidence="11 12" key="1">
    <citation type="journal article" date="2018" name="Genome Biol. Evol.">
        <title>Multiple Roots of Fruiting Body Formation in Amoebozoa.</title>
        <authorList>
            <person name="Hillmann F."/>
            <person name="Forbes G."/>
            <person name="Novohradska S."/>
            <person name="Ferling I."/>
            <person name="Riege K."/>
            <person name="Groth M."/>
            <person name="Westermann M."/>
            <person name="Marz M."/>
            <person name="Spaller T."/>
            <person name="Winckler T."/>
            <person name="Schaap P."/>
            <person name="Glockner G."/>
        </authorList>
    </citation>
    <scope>NUCLEOTIDE SEQUENCE [LARGE SCALE GENOMIC DNA]</scope>
    <source>
        <strain evidence="11 12">Jena</strain>
    </source>
</reference>
<organism evidence="11 12">
    <name type="scientific">Planoprotostelium fungivorum</name>
    <dbReference type="NCBI Taxonomy" id="1890364"/>
    <lineage>
        <taxon>Eukaryota</taxon>
        <taxon>Amoebozoa</taxon>
        <taxon>Evosea</taxon>
        <taxon>Variosea</taxon>
        <taxon>Cavosteliida</taxon>
        <taxon>Cavosteliaceae</taxon>
        <taxon>Planoprotostelium</taxon>
    </lineage>
</organism>
<name>A0A2P6N0C0_9EUKA</name>
<dbReference type="STRING" id="1890364.A0A2P6N0C0"/>
<dbReference type="InterPro" id="IPR045864">
    <property type="entry name" value="aa-tRNA-synth_II/BPL/LPL"/>
</dbReference>
<keyword evidence="5 11" id="KW-0030">Aminoacyl-tRNA synthetase</keyword>
<sequence>MKRPIFYWNQKGHASLKPVPNPQMLPFERKFMADYNKLREEAELISQSCRLRGVKNADVHKVLSLNDQYRLRGAQITQLNTVKHNDPNNREEAIKKRETLSKLETERTEIEKEMVEEALKLPNLIHPHVTHTEPKLIRTSGEKPKGEPLDHVTLGRDLDLFDFHQSTSITAEKFVYLKNEAAILEMALIHWAMTFVVSRGFTPVLPPDLIRQEVALACGFSPKGEKGTKSHIYSIEDSDLCLTGTAEIPLTALYANRVIPAELFPIKMVGFGHCFRMEPAANRGLYRLHQFSKVEMVNICLPEQSERQFEEMLDIQEELYSQLGLHYRVLDMPPDDLGAPAYRKFDIEAWMPHKQDYGEISSLSNCTDYQSRRLAMRYKDENKKNYYPHTLNGTALAVPRVLLAIMENCQSEGVVHIPQVLHPYTMGLKEIKIKRE</sequence>
<dbReference type="NCBIfam" id="TIGR00414">
    <property type="entry name" value="serS"/>
    <property type="match status" value="1"/>
</dbReference>
<feature type="domain" description="Aminoacyl-transfer RNA synthetases class-II family profile" evidence="10">
    <location>
        <begin position="195"/>
        <end position="418"/>
    </location>
</feature>
<dbReference type="FunCoup" id="A0A2P6N0C0">
    <property type="interactions" value="449"/>
</dbReference>
<evidence type="ECO:0000256" key="4">
    <source>
        <dbReference type="ARBA" id="ARBA00022840"/>
    </source>
</evidence>
<evidence type="ECO:0000313" key="12">
    <source>
        <dbReference type="Proteomes" id="UP000241769"/>
    </source>
</evidence>
<dbReference type="InterPro" id="IPR010978">
    <property type="entry name" value="tRNA-bd_arm"/>
</dbReference>
<evidence type="ECO:0000256" key="3">
    <source>
        <dbReference type="ARBA" id="ARBA00022741"/>
    </source>
</evidence>
<feature type="binding site" evidence="7">
    <location>
        <position position="276"/>
    </location>
    <ligand>
        <name>L-serine</name>
        <dbReference type="ChEBI" id="CHEBI:33384"/>
    </ligand>
</feature>
<keyword evidence="12" id="KW-1185">Reference proteome</keyword>
<feature type="binding site" evidence="8">
    <location>
        <begin position="276"/>
        <end position="278"/>
    </location>
    <ligand>
        <name>ATP</name>
        <dbReference type="ChEBI" id="CHEBI:30616"/>
    </ligand>
</feature>
<dbReference type="Gene3D" id="3.30.930.10">
    <property type="entry name" value="Bira Bifunctional Protein, Domain 2"/>
    <property type="match status" value="1"/>
</dbReference>
<evidence type="ECO:0000256" key="6">
    <source>
        <dbReference type="ARBA" id="ARBA00031113"/>
    </source>
</evidence>
<protein>
    <recommendedName>
        <fullName evidence="1">serine--tRNA ligase</fullName>
        <ecNumber evidence="1">6.1.1.11</ecNumber>
    </recommendedName>
    <alternativeName>
        <fullName evidence="6">Seryl-tRNA synthetase</fullName>
    </alternativeName>
</protein>
<evidence type="ECO:0000256" key="8">
    <source>
        <dbReference type="PIRSR" id="PIRSR001529-2"/>
    </source>
</evidence>
<feature type="binding site" evidence="7">
    <location>
        <position position="245"/>
    </location>
    <ligand>
        <name>L-serine</name>
        <dbReference type="ChEBI" id="CHEBI:33384"/>
    </ligand>
</feature>
<evidence type="ECO:0000256" key="2">
    <source>
        <dbReference type="ARBA" id="ARBA00022598"/>
    </source>
</evidence>
<keyword evidence="9" id="KW-0175">Coiled coil</keyword>
<dbReference type="Proteomes" id="UP000241769">
    <property type="component" value="Unassembled WGS sequence"/>
</dbReference>
<dbReference type="EC" id="6.1.1.11" evidence="1"/>
<dbReference type="OrthoDB" id="10264585at2759"/>
<dbReference type="InterPro" id="IPR002317">
    <property type="entry name" value="Ser-tRNA-ligase_type_1"/>
</dbReference>
<dbReference type="AlphaFoldDB" id="A0A2P6N0C0"/>
<evidence type="ECO:0000256" key="7">
    <source>
        <dbReference type="PIRSR" id="PIRSR001529-1"/>
    </source>
</evidence>
<dbReference type="SUPFAM" id="SSF46589">
    <property type="entry name" value="tRNA-binding arm"/>
    <property type="match status" value="1"/>
</dbReference>
<feature type="site" description="Important for serine binding" evidence="7">
    <location>
        <position position="394"/>
    </location>
</feature>
<dbReference type="PIRSF" id="PIRSF001529">
    <property type="entry name" value="Ser-tRNA-synth_IIa"/>
    <property type="match status" value="1"/>
</dbReference>
<evidence type="ECO:0000256" key="5">
    <source>
        <dbReference type="ARBA" id="ARBA00023146"/>
    </source>
</evidence>
<dbReference type="EMBL" id="MDYQ01000266">
    <property type="protein sequence ID" value="PRP77409.1"/>
    <property type="molecule type" value="Genomic_DNA"/>
</dbReference>
<comment type="caution">
    <text evidence="11">The sequence shown here is derived from an EMBL/GenBank/DDBJ whole genome shotgun (WGS) entry which is preliminary data.</text>
</comment>
<dbReference type="PANTHER" id="PTHR11778">
    <property type="entry name" value="SERYL-TRNA SYNTHETASE"/>
    <property type="match status" value="1"/>
</dbReference>
<feature type="coiled-coil region" evidence="9">
    <location>
        <begin position="93"/>
        <end position="120"/>
    </location>
</feature>
<dbReference type="PRINTS" id="PR00981">
    <property type="entry name" value="TRNASYNTHSER"/>
</dbReference>
<dbReference type="InterPro" id="IPR006195">
    <property type="entry name" value="aa-tRNA-synth_II"/>
</dbReference>
<dbReference type="PROSITE" id="PS50862">
    <property type="entry name" value="AA_TRNA_LIGASE_II"/>
    <property type="match status" value="1"/>
</dbReference>
<dbReference type="GO" id="GO:0006434">
    <property type="term" value="P:seryl-tRNA aminoacylation"/>
    <property type="evidence" value="ECO:0007669"/>
    <property type="project" value="InterPro"/>
</dbReference>
<dbReference type="GO" id="GO:0004828">
    <property type="term" value="F:serine-tRNA ligase activity"/>
    <property type="evidence" value="ECO:0007669"/>
    <property type="project" value="UniProtKB-EC"/>
</dbReference>
<accession>A0A2P6N0C0</accession>
<evidence type="ECO:0000256" key="9">
    <source>
        <dbReference type="SAM" id="Coils"/>
    </source>
</evidence>
<feature type="binding site" evidence="7">
    <location>
        <position position="295"/>
    </location>
    <ligand>
        <name>L-serine</name>
        <dbReference type="ChEBI" id="CHEBI:33384"/>
    </ligand>
</feature>